<keyword evidence="4" id="KW-0768">Sushi</keyword>
<evidence type="ECO:0000313" key="8">
    <source>
        <dbReference type="WBParaSite" id="PgR036_g080_t01"/>
    </source>
</evidence>
<dbReference type="PANTHER" id="PTHR45656">
    <property type="entry name" value="PROTEIN CBR-CLEC-78"/>
    <property type="match status" value="1"/>
</dbReference>
<feature type="domain" description="Sushi" evidence="6">
    <location>
        <begin position="154"/>
        <end position="216"/>
    </location>
</feature>
<dbReference type="Pfam" id="PF00084">
    <property type="entry name" value="Sushi"/>
    <property type="match status" value="1"/>
</dbReference>
<name>A0A915BEM7_PARUN</name>
<evidence type="ECO:0000259" key="6">
    <source>
        <dbReference type="PROSITE" id="PS50923"/>
    </source>
</evidence>
<evidence type="ECO:0000256" key="1">
    <source>
        <dbReference type="ARBA" id="ARBA00022729"/>
    </source>
</evidence>
<accession>A0A915BEM7</accession>
<keyword evidence="3 4" id="KW-1015">Disulfide bond</keyword>
<feature type="disulfide bond" evidence="4">
    <location>
        <begin position="220"/>
        <end position="263"/>
    </location>
</feature>
<feature type="transmembrane region" description="Helical" evidence="5">
    <location>
        <begin position="287"/>
        <end position="310"/>
    </location>
</feature>
<dbReference type="InterPro" id="IPR035976">
    <property type="entry name" value="Sushi/SCR/CCP_sf"/>
</dbReference>
<sequence>MRCGEGRRLKLNNSLVHPLRAAYLRCTLSALTLKGEWALIGMLDYFASFTPTCTSEAATFVICDLPHLNPDEFLIERSKKARFYKHNETLTLRCARSDSRLLPNGNHTLRCDDTGWVHEVNKHPVADVSPVCVAHSRCTLQQIPKYLHYAINGSICNESSEHCPSNNETLSVGFKVTLSCKSQSLRLNGHSEIICAESQVVDGSIWHPIKWPHCSSKLNCLTPYIHLGDYLAEDSSNIFRPGSRVSFECFEEHKLIGNRVVECTDVGYWNDTLPTCIEDVKEINESLVYSALIVTKVILLFILAFMIKLIRDQNRKFRRESYNRPLKAKSPPISPIPPSDVRILNLSV</sequence>
<dbReference type="PANTHER" id="PTHR45656:SF4">
    <property type="entry name" value="PROTEIN CBR-CLEC-78"/>
    <property type="match status" value="1"/>
</dbReference>
<dbReference type="InterPro" id="IPR000436">
    <property type="entry name" value="Sushi_SCR_CCP_dom"/>
</dbReference>
<dbReference type="AlphaFoldDB" id="A0A915BEM7"/>
<dbReference type="CDD" id="cd00033">
    <property type="entry name" value="CCP"/>
    <property type="match status" value="1"/>
</dbReference>
<evidence type="ECO:0000256" key="4">
    <source>
        <dbReference type="PROSITE-ProRule" id="PRU00302"/>
    </source>
</evidence>
<dbReference type="InterPro" id="IPR051277">
    <property type="entry name" value="SEZ6_CSMD_C4BPB_Regulators"/>
</dbReference>
<organism evidence="7 8">
    <name type="scientific">Parascaris univalens</name>
    <name type="common">Nematode worm</name>
    <dbReference type="NCBI Taxonomy" id="6257"/>
    <lineage>
        <taxon>Eukaryota</taxon>
        <taxon>Metazoa</taxon>
        <taxon>Ecdysozoa</taxon>
        <taxon>Nematoda</taxon>
        <taxon>Chromadorea</taxon>
        <taxon>Rhabditida</taxon>
        <taxon>Spirurina</taxon>
        <taxon>Ascaridomorpha</taxon>
        <taxon>Ascaridoidea</taxon>
        <taxon>Ascarididae</taxon>
        <taxon>Parascaris</taxon>
    </lineage>
</organism>
<feature type="disulfide bond" evidence="4">
    <location>
        <begin position="249"/>
        <end position="276"/>
    </location>
</feature>
<keyword evidence="5" id="KW-0812">Transmembrane</keyword>
<keyword evidence="5" id="KW-0472">Membrane</keyword>
<dbReference type="WBParaSite" id="PgR036_g080_t01">
    <property type="protein sequence ID" value="PgR036_g080_t01"/>
    <property type="gene ID" value="PgR036_g080"/>
</dbReference>
<dbReference type="SUPFAM" id="SSF57535">
    <property type="entry name" value="Complement control module/SCR domain"/>
    <property type="match status" value="1"/>
</dbReference>
<keyword evidence="1" id="KW-0732">Signal</keyword>
<reference evidence="8" key="1">
    <citation type="submission" date="2022-11" db="UniProtKB">
        <authorList>
            <consortium name="WormBaseParasite"/>
        </authorList>
    </citation>
    <scope>IDENTIFICATION</scope>
</reference>
<dbReference type="Gene3D" id="2.10.70.10">
    <property type="entry name" value="Complement Module, domain 1"/>
    <property type="match status" value="1"/>
</dbReference>
<keyword evidence="7" id="KW-1185">Reference proteome</keyword>
<feature type="domain" description="Sushi" evidence="6">
    <location>
        <begin position="218"/>
        <end position="278"/>
    </location>
</feature>
<keyword evidence="5" id="KW-1133">Transmembrane helix</keyword>
<protein>
    <submittedName>
        <fullName evidence="8">Sushi domain-containing protein</fullName>
    </submittedName>
</protein>
<proteinExistence type="predicted"/>
<comment type="caution">
    <text evidence="4">Lacks conserved residue(s) required for the propagation of feature annotation.</text>
</comment>
<evidence type="ECO:0000256" key="3">
    <source>
        <dbReference type="ARBA" id="ARBA00023157"/>
    </source>
</evidence>
<evidence type="ECO:0000256" key="2">
    <source>
        <dbReference type="ARBA" id="ARBA00022737"/>
    </source>
</evidence>
<keyword evidence="2" id="KW-0677">Repeat</keyword>
<evidence type="ECO:0000256" key="5">
    <source>
        <dbReference type="SAM" id="Phobius"/>
    </source>
</evidence>
<dbReference type="SMART" id="SM00032">
    <property type="entry name" value="CCP"/>
    <property type="match status" value="3"/>
</dbReference>
<dbReference type="PROSITE" id="PS50923">
    <property type="entry name" value="SUSHI"/>
    <property type="match status" value="2"/>
</dbReference>
<dbReference type="Proteomes" id="UP000887569">
    <property type="component" value="Unplaced"/>
</dbReference>
<evidence type="ECO:0000313" key="7">
    <source>
        <dbReference type="Proteomes" id="UP000887569"/>
    </source>
</evidence>